<reference evidence="2" key="1">
    <citation type="submission" date="2012-09" db="EMBL/GenBank/DDBJ databases">
        <authorList>
            <person name="Martin A.A."/>
        </authorList>
    </citation>
    <scope>NUCLEOTIDE SEQUENCE</scope>
</reference>
<organism evidence="2 3">
    <name type="scientific">Angiostrongylus cantonensis</name>
    <name type="common">Rat lungworm</name>
    <dbReference type="NCBI Taxonomy" id="6313"/>
    <lineage>
        <taxon>Eukaryota</taxon>
        <taxon>Metazoa</taxon>
        <taxon>Ecdysozoa</taxon>
        <taxon>Nematoda</taxon>
        <taxon>Chromadorea</taxon>
        <taxon>Rhabditida</taxon>
        <taxon>Rhabditina</taxon>
        <taxon>Rhabditomorpha</taxon>
        <taxon>Strongyloidea</taxon>
        <taxon>Metastrongylidae</taxon>
        <taxon>Angiostrongylus</taxon>
    </lineage>
</organism>
<dbReference type="AlphaFoldDB" id="A0A0K0D566"/>
<dbReference type="PANTHER" id="PTHR35572">
    <property type="entry name" value="PROTEIN CBG04538-RELATED"/>
    <property type="match status" value="1"/>
</dbReference>
<reference evidence="3" key="2">
    <citation type="submission" date="2017-02" db="UniProtKB">
        <authorList>
            <consortium name="WormBaseParasite"/>
        </authorList>
    </citation>
    <scope>IDENTIFICATION</scope>
</reference>
<accession>A0A0K0D566</accession>
<name>A0A0K0D566_ANGCA</name>
<evidence type="ECO:0000313" key="3">
    <source>
        <dbReference type="WBParaSite" id="ACAC_0000521101-mRNA-1"/>
    </source>
</evidence>
<dbReference type="InterPro" id="IPR055119">
    <property type="entry name" value="Mig18_Fn1"/>
</dbReference>
<protein>
    <recommendedName>
        <fullName evidence="1">Abnormal cell migration protein 18-like fibronectin type I domain-containing protein</fullName>
    </recommendedName>
</protein>
<feature type="domain" description="Abnormal cell migration protein 18-like fibronectin type I" evidence="1">
    <location>
        <begin position="50"/>
        <end position="114"/>
    </location>
</feature>
<dbReference type="WBParaSite" id="ACAC_0000521101-mRNA-1">
    <property type="protein sequence ID" value="ACAC_0000521101-mRNA-1"/>
    <property type="gene ID" value="ACAC_0000521101"/>
</dbReference>
<dbReference type="Pfam" id="PF23003">
    <property type="entry name" value="Fn1_2"/>
    <property type="match status" value="1"/>
</dbReference>
<proteinExistence type="predicted"/>
<dbReference type="Proteomes" id="UP000035642">
    <property type="component" value="Unassembled WGS sequence"/>
</dbReference>
<keyword evidence="2" id="KW-1185">Reference proteome</keyword>
<dbReference type="InterPro" id="IPR040282">
    <property type="entry name" value="Mig-18-like"/>
</dbReference>
<sequence length="277" mass="31012">MKEVIGCFTTSGIFIATGEVVSMDGSDVRCIENGNTYVIVMSPAKHDTLCKDSEGREWEEGSEWKEESVLYRCGKEGRKRVMGCITISGVLIRKGEVKSVDGSDFECMKHANGSITMRMLGRSIMKCKDREGREWEEGSEWKEGSVQYKCGKEGVKELMGCITTSGVLIRKGEVKSVDGSDIECRKHANGFITMQVLAKYECKGINGRWRKLGEIWRERQRIEGEYRCDKGGVRTVLGCIAGGKYIPIHSQTHIWGAYHLCTSDAYGANLERQCKCN</sequence>
<evidence type="ECO:0000313" key="2">
    <source>
        <dbReference type="Proteomes" id="UP000035642"/>
    </source>
</evidence>
<evidence type="ECO:0000259" key="1">
    <source>
        <dbReference type="Pfam" id="PF23003"/>
    </source>
</evidence>